<dbReference type="SUPFAM" id="SSF51110">
    <property type="entry name" value="alpha-D-mannose-specific plant lectins"/>
    <property type="match status" value="3"/>
</dbReference>
<keyword evidence="6" id="KW-1185">Reference proteome</keyword>
<dbReference type="PANTHER" id="PTHR34135:SF2">
    <property type="entry name" value="LYSOZYME"/>
    <property type="match status" value="1"/>
</dbReference>
<dbReference type="PANTHER" id="PTHR34135">
    <property type="entry name" value="LYSOZYME"/>
    <property type="match status" value="1"/>
</dbReference>
<evidence type="ECO:0000259" key="4">
    <source>
        <dbReference type="PROSITE" id="PS50927"/>
    </source>
</evidence>
<dbReference type="InterPro" id="IPR036426">
    <property type="entry name" value="Bulb-type_lectin_dom_sf"/>
</dbReference>
<accession>A0ABN6Y481</accession>
<dbReference type="SMART" id="SM00641">
    <property type="entry name" value="Glyco_25"/>
    <property type="match status" value="1"/>
</dbReference>
<dbReference type="InterPro" id="IPR017853">
    <property type="entry name" value="GH"/>
</dbReference>
<dbReference type="Proteomes" id="UP001321486">
    <property type="component" value="Chromosome"/>
</dbReference>
<dbReference type="CDD" id="cd06412">
    <property type="entry name" value="GH25_CH-type"/>
    <property type="match status" value="1"/>
</dbReference>
<dbReference type="Pfam" id="PF01183">
    <property type="entry name" value="Glyco_hydro_25"/>
    <property type="match status" value="1"/>
</dbReference>
<dbReference type="InterPro" id="IPR001480">
    <property type="entry name" value="Bulb-type_lectin_dom"/>
</dbReference>
<evidence type="ECO:0000313" key="5">
    <source>
        <dbReference type="EMBL" id="BDZ52147.1"/>
    </source>
</evidence>
<gene>
    <name evidence="5" type="ORF">GCM10025867_43880</name>
</gene>
<evidence type="ECO:0000256" key="2">
    <source>
        <dbReference type="ARBA" id="ARBA00022801"/>
    </source>
</evidence>
<dbReference type="Gene3D" id="2.90.10.10">
    <property type="entry name" value="Bulb-type lectin domain"/>
    <property type="match status" value="4"/>
</dbReference>
<proteinExistence type="inferred from homology"/>
<evidence type="ECO:0000256" key="3">
    <source>
        <dbReference type="ARBA" id="ARBA00023295"/>
    </source>
</evidence>
<dbReference type="InterPro" id="IPR000618">
    <property type="entry name" value="Insect_cuticle"/>
</dbReference>
<dbReference type="Gene3D" id="3.20.20.80">
    <property type="entry name" value="Glycosidases"/>
    <property type="match status" value="1"/>
</dbReference>
<dbReference type="PROSITE" id="PS50927">
    <property type="entry name" value="BULB_LECTIN"/>
    <property type="match status" value="2"/>
</dbReference>
<dbReference type="PROSITE" id="PS51155">
    <property type="entry name" value="CHIT_BIND_RR_2"/>
    <property type="match status" value="1"/>
</dbReference>
<dbReference type="PROSITE" id="PS51904">
    <property type="entry name" value="GLYCOSYL_HYDROL_F25_2"/>
    <property type="match status" value="1"/>
</dbReference>
<protein>
    <recommendedName>
        <fullName evidence="4">Bulb-type lectin domain-containing protein</fullName>
    </recommendedName>
</protein>
<feature type="domain" description="Bulb-type lectin" evidence="4">
    <location>
        <begin position="258"/>
        <end position="367"/>
    </location>
</feature>
<feature type="domain" description="Bulb-type lectin" evidence="4">
    <location>
        <begin position="369"/>
        <end position="478"/>
    </location>
</feature>
<reference evidence="6" key="1">
    <citation type="journal article" date="2019" name="Int. J. Syst. Evol. Microbiol.">
        <title>The Global Catalogue of Microorganisms (GCM) 10K type strain sequencing project: providing services to taxonomists for standard genome sequencing and annotation.</title>
        <authorList>
            <consortium name="The Broad Institute Genomics Platform"/>
            <consortium name="The Broad Institute Genome Sequencing Center for Infectious Disease"/>
            <person name="Wu L."/>
            <person name="Ma J."/>
        </authorList>
    </citation>
    <scope>NUCLEOTIDE SEQUENCE [LARGE SCALE GENOMIC DNA]</scope>
    <source>
        <strain evidence="6">NBRC 108728</strain>
    </source>
</reference>
<keyword evidence="3" id="KW-0326">Glycosidase</keyword>
<evidence type="ECO:0000256" key="1">
    <source>
        <dbReference type="ARBA" id="ARBA00010646"/>
    </source>
</evidence>
<sequence>MGSTIPSSDPAAAAVPKLKSLAQAKVAATKTWPAGLKGLDVSAYQTGINWKTLYSQGARFAYVKATEGTGYQSSQFASQYNGSYAAGMVRGAYHFATPNTSTGTAQATYFVAHGGGWSPDGRTLPPLLDVEYGYNGTCWGLSQSAMVKWISDFSNTVLAKVGTRPAIYATANWWNTCTGSSKAFSANPFFVAQYPTTTTSSSKPATLGASWSKWNFWQWSSTGPFPGDSDVFNGTAASLTLLARGGGTPISTAGPDAGSTLQGAKSLQPGKSIESSNGQYQLIMQTDGNLVVYGNGRWIWQTATQHNPGARLEMQADGNFVVYSKANKALWNTGTNGAGSSPKAVLQSNGDLQVVTSRGVVWHNGASGSSTLLSNTTLKGGQFLHDPTGLLQAIMQTDGNFVVYIGGKAKFNTHTNGLKGATLILQTDGNLVLYDSAHKARWNTNTYHAGAGCYLTMQSDGTLVLRNKGGTAIWTSNTHV</sequence>
<name>A0ABN6Y481_9MICO</name>
<comment type="similarity">
    <text evidence="1">Belongs to the glycosyl hydrolase 25 family.</text>
</comment>
<dbReference type="InterPro" id="IPR018077">
    <property type="entry name" value="Glyco_hydro_fam25_subgr"/>
</dbReference>
<dbReference type="EMBL" id="AP027732">
    <property type="protein sequence ID" value="BDZ52147.1"/>
    <property type="molecule type" value="Genomic_DNA"/>
</dbReference>
<organism evidence="5 6">
    <name type="scientific">Frondihabitans sucicola</name>
    <dbReference type="NCBI Taxonomy" id="1268041"/>
    <lineage>
        <taxon>Bacteria</taxon>
        <taxon>Bacillati</taxon>
        <taxon>Actinomycetota</taxon>
        <taxon>Actinomycetes</taxon>
        <taxon>Micrococcales</taxon>
        <taxon>Microbacteriaceae</taxon>
        <taxon>Frondihabitans</taxon>
    </lineage>
</organism>
<keyword evidence="2" id="KW-0378">Hydrolase</keyword>
<dbReference type="SMART" id="SM00108">
    <property type="entry name" value="B_lectin"/>
    <property type="match status" value="2"/>
</dbReference>
<dbReference type="InterPro" id="IPR002053">
    <property type="entry name" value="Glyco_hydro_25"/>
</dbReference>
<evidence type="ECO:0000313" key="6">
    <source>
        <dbReference type="Proteomes" id="UP001321486"/>
    </source>
</evidence>
<dbReference type="SUPFAM" id="SSF51445">
    <property type="entry name" value="(Trans)glycosidases"/>
    <property type="match status" value="1"/>
</dbReference>